<evidence type="ECO:0000313" key="2">
    <source>
        <dbReference type="EMBL" id="KAJ1930727.1"/>
    </source>
</evidence>
<protein>
    <submittedName>
        <fullName evidence="2">Uncharacterized protein</fullName>
    </submittedName>
</protein>
<dbReference type="AlphaFoldDB" id="A0A9W8E351"/>
<name>A0A9W8E351_9FUNG</name>
<evidence type="ECO:0000256" key="1">
    <source>
        <dbReference type="SAM" id="MobiDB-lite"/>
    </source>
</evidence>
<keyword evidence="3" id="KW-1185">Reference proteome</keyword>
<evidence type="ECO:0000313" key="3">
    <source>
        <dbReference type="Proteomes" id="UP001150569"/>
    </source>
</evidence>
<reference evidence="2" key="1">
    <citation type="submission" date="2022-07" db="EMBL/GenBank/DDBJ databases">
        <title>Phylogenomic reconstructions and comparative analyses of Kickxellomycotina fungi.</title>
        <authorList>
            <person name="Reynolds N.K."/>
            <person name="Stajich J.E."/>
            <person name="Barry K."/>
            <person name="Grigoriev I.V."/>
            <person name="Crous P."/>
            <person name="Smith M.E."/>
        </authorList>
    </citation>
    <scope>NUCLEOTIDE SEQUENCE</scope>
    <source>
        <strain evidence="2">RSA 861</strain>
    </source>
</reference>
<feature type="region of interest" description="Disordered" evidence="1">
    <location>
        <begin position="1"/>
        <end position="130"/>
    </location>
</feature>
<gene>
    <name evidence="2" type="ORF">IWQ60_000011</name>
</gene>
<dbReference type="EMBL" id="JANBPT010000001">
    <property type="protein sequence ID" value="KAJ1930727.1"/>
    <property type="molecule type" value="Genomic_DNA"/>
</dbReference>
<accession>A0A9W8E351</accession>
<feature type="compositionally biased region" description="Basic and acidic residues" evidence="1">
    <location>
        <begin position="12"/>
        <end position="21"/>
    </location>
</feature>
<proteinExistence type="predicted"/>
<organism evidence="2 3">
    <name type="scientific">Tieghemiomyces parasiticus</name>
    <dbReference type="NCBI Taxonomy" id="78921"/>
    <lineage>
        <taxon>Eukaryota</taxon>
        <taxon>Fungi</taxon>
        <taxon>Fungi incertae sedis</taxon>
        <taxon>Zoopagomycota</taxon>
        <taxon>Kickxellomycotina</taxon>
        <taxon>Dimargaritomycetes</taxon>
        <taxon>Dimargaritales</taxon>
        <taxon>Dimargaritaceae</taxon>
        <taxon>Tieghemiomyces</taxon>
    </lineage>
</organism>
<comment type="caution">
    <text evidence="2">The sequence shown here is derived from an EMBL/GenBank/DDBJ whole genome shotgun (WGS) entry which is preliminary data.</text>
</comment>
<sequence length="130" mass="14478">MQRQILTAPHGEPTKIVDSKRANRLHRKANNSNSQLAPRQAPSHIPELPTARAHRVASPVPCQPIRPHLVSPKPTVPVPQGRIRRLPRAAQRPIQVLRGLGHRTPRGLPAKPSPARKVSQSRLFLHQARL</sequence>
<dbReference type="Proteomes" id="UP001150569">
    <property type="component" value="Unassembled WGS sequence"/>
</dbReference>